<proteinExistence type="predicted"/>
<feature type="transmembrane region" description="Helical" evidence="1">
    <location>
        <begin position="30"/>
        <end position="52"/>
    </location>
</feature>
<sequence length="238" mass="27640">MKQNKSIEKLKESFAHSFHEQFAINQNTQFTLLITIAVSLATVLGGLGYVIGKFCSENKLAIGNNSLIYTAANCAAALYGYGVVLLVSAMSFSFRRDQLILNNLRNELDMFKDKKSRKQYLAIFPQKYSGEQAFKIFPFYHFNWMPNHYAVITRIVLIMLFLVNLQFYIFLVDAKLLFQFQKTLDFKLLILGIFIPLFFVFAGLTPTYYKLWFNRFHRGKKPKNCFGRILLYIGKKIP</sequence>
<protein>
    <submittedName>
        <fullName evidence="2">Uncharacterized protein</fullName>
    </submittedName>
</protein>
<dbReference type="Proteomes" id="UP000297940">
    <property type="component" value="Unassembled WGS sequence"/>
</dbReference>
<keyword evidence="1" id="KW-0812">Transmembrane</keyword>
<dbReference type="EMBL" id="RQHK01000015">
    <property type="protein sequence ID" value="TGM74300.1"/>
    <property type="molecule type" value="Genomic_DNA"/>
</dbReference>
<evidence type="ECO:0000313" key="3">
    <source>
        <dbReference type="Proteomes" id="UP000297940"/>
    </source>
</evidence>
<keyword evidence="1" id="KW-0472">Membrane</keyword>
<dbReference type="RefSeq" id="WP_135695067.1">
    <property type="nucleotide sequence ID" value="NZ_RQHK01000015.1"/>
</dbReference>
<feature type="transmembrane region" description="Helical" evidence="1">
    <location>
        <begin position="67"/>
        <end position="87"/>
    </location>
</feature>
<reference evidence="3" key="1">
    <citation type="journal article" date="2019" name="PLoS Negl. Trop. Dis.">
        <title>Revisiting the worldwide diversity of Leptospira species in the environment.</title>
        <authorList>
            <person name="Vincent A.T."/>
            <person name="Schiettekatte O."/>
            <person name="Bourhy P."/>
            <person name="Veyrier F.J."/>
            <person name="Picardeau M."/>
        </authorList>
    </citation>
    <scope>NUCLEOTIDE SEQUENCE [LARGE SCALE GENOMIC DNA]</scope>
    <source>
        <strain evidence="3">201601298</strain>
    </source>
</reference>
<gene>
    <name evidence="2" type="ORF">EHR01_12420</name>
</gene>
<keyword evidence="3" id="KW-1185">Reference proteome</keyword>
<feature type="transmembrane region" description="Helical" evidence="1">
    <location>
        <begin position="149"/>
        <end position="169"/>
    </location>
</feature>
<evidence type="ECO:0000256" key="1">
    <source>
        <dbReference type="SAM" id="Phobius"/>
    </source>
</evidence>
<organism evidence="2 3">
    <name type="scientific">Leptospira mtsangambouensis</name>
    <dbReference type="NCBI Taxonomy" id="2484912"/>
    <lineage>
        <taxon>Bacteria</taxon>
        <taxon>Pseudomonadati</taxon>
        <taxon>Spirochaetota</taxon>
        <taxon>Spirochaetia</taxon>
        <taxon>Leptospirales</taxon>
        <taxon>Leptospiraceae</taxon>
        <taxon>Leptospira</taxon>
    </lineage>
</organism>
<name>A0ABY2NYS2_9LEPT</name>
<accession>A0ABY2NYS2</accession>
<evidence type="ECO:0000313" key="2">
    <source>
        <dbReference type="EMBL" id="TGM74300.1"/>
    </source>
</evidence>
<keyword evidence="1" id="KW-1133">Transmembrane helix</keyword>
<feature type="transmembrane region" description="Helical" evidence="1">
    <location>
        <begin position="189"/>
        <end position="211"/>
    </location>
</feature>
<comment type="caution">
    <text evidence="2">The sequence shown here is derived from an EMBL/GenBank/DDBJ whole genome shotgun (WGS) entry which is preliminary data.</text>
</comment>